<proteinExistence type="predicted"/>
<dbReference type="EMBL" id="FONA01000007">
    <property type="protein sequence ID" value="SFE12674.1"/>
    <property type="molecule type" value="Genomic_DNA"/>
</dbReference>
<reference evidence="2 3" key="1">
    <citation type="submission" date="2016-10" db="EMBL/GenBank/DDBJ databases">
        <authorList>
            <person name="de Groot N.N."/>
        </authorList>
    </citation>
    <scope>NUCLEOTIDE SEQUENCE [LARGE SCALE GENOMIC DNA]</scope>
    <source>
        <strain evidence="2 3">DSM 19012</strain>
    </source>
</reference>
<dbReference type="InterPro" id="IPR025293">
    <property type="entry name" value="YfiR/HmsC-like"/>
</dbReference>
<dbReference type="AlphaFoldDB" id="A0A1I1XZE3"/>
<dbReference type="RefSeq" id="WP_010526259.1">
    <property type="nucleotide sequence ID" value="NZ_AFSL01000006.1"/>
</dbReference>
<feature type="signal peptide" evidence="1">
    <location>
        <begin position="1"/>
        <end position="20"/>
    </location>
</feature>
<dbReference type="Proteomes" id="UP000181976">
    <property type="component" value="Unassembled WGS sequence"/>
</dbReference>
<dbReference type="STRING" id="385682.SAMN05444380_10722"/>
<evidence type="ECO:0000313" key="3">
    <source>
        <dbReference type="Proteomes" id="UP000181976"/>
    </source>
</evidence>
<dbReference type="OrthoDB" id="1342147at2"/>
<accession>A0A1I1XZE3</accession>
<dbReference type="InParanoid" id="A0A1I1XZE3"/>
<dbReference type="Pfam" id="PF13689">
    <property type="entry name" value="DUF4154"/>
    <property type="match status" value="1"/>
</dbReference>
<evidence type="ECO:0000256" key="1">
    <source>
        <dbReference type="SAM" id="SignalP"/>
    </source>
</evidence>
<evidence type="ECO:0000313" key="2">
    <source>
        <dbReference type="EMBL" id="SFE12674.1"/>
    </source>
</evidence>
<feature type="chain" id="PRO_5010325748" description="YfiR family protein" evidence="1">
    <location>
        <begin position="21"/>
        <end position="167"/>
    </location>
</feature>
<gene>
    <name evidence="2" type="ORF">SAMN05444380_10722</name>
</gene>
<evidence type="ECO:0008006" key="4">
    <source>
        <dbReference type="Google" id="ProtNLM"/>
    </source>
</evidence>
<keyword evidence="3" id="KW-1185">Reference proteome</keyword>
<protein>
    <recommendedName>
        <fullName evidence="4">YfiR family protein</fullName>
    </recommendedName>
</protein>
<keyword evidence="1" id="KW-0732">Signal</keyword>
<organism evidence="2 3">
    <name type="scientific">Thermophagus xiamenensis</name>
    <dbReference type="NCBI Taxonomy" id="385682"/>
    <lineage>
        <taxon>Bacteria</taxon>
        <taxon>Pseudomonadati</taxon>
        <taxon>Bacteroidota</taxon>
        <taxon>Bacteroidia</taxon>
        <taxon>Marinilabiliales</taxon>
        <taxon>Marinilabiliaceae</taxon>
        <taxon>Thermophagus</taxon>
    </lineage>
</organism>
<dbReference type="eggNOG" id="COG2205">
    <property type="taxonomic scope" value="Bacteria"/>
</dbReference>
<sequence>MLQKQLLIFLLGLVSFGTAAQEENYISLYLFNFTRYIEWPEERRSGNFVIEVLGHTSVYEKLKEITAGKKVGNQPIIVRNYMSASEVQSPHIMFVGHWQSRQMPEVLEKLEGKSVLLVTEKEGMIEQGAVINFVIRGGKISFEYSKANAEKRNLSVSARLEQMGTSK</sequence>
<name>A0A1I1XZE3_9BACT</name>